<evidence type="ECO:0000313" key="2">
    <source>
        <dbReference type="EMBL" id="CAF3796728.1"/>
    </source>
</evidence>
<accession>A0A814UJT5</accession>
<dbReference type="OrthoDB" id="9990702at2759"/>
<dbReference type="AlphaFoldDB" id="A0A814UJT5"/>
<organism evidence="1 3">
    <name type="scientific">Rotaria sordida</name>
    <dbReference type="NCBI Taxonomy" id="392033"/>
    <lineage>
        <taxon>Eukaryota</taxon>
        <taxon>Metazoa</taxon>
        <taxon>Spiralia</taxon>
        <taxon>Gnathifera</taxon>
        <taxon>Rotifera</taxon>
        <taxon>Eurotatoria</taxon>
        <taxon>Bdelloidea</taxon>
        <taxon>Philodinida</taxon>
        <taxon>Philodinidae</taxon>
        <taxon>Rotaria</taxon>
    </lineage>
</organism>
<dbReference type="Proteomes" id="UP000663823">
    <property type="component" value="Unassembled WGS sequence"/>
</dbReference>
<name>A0A814UJT5_9BILA</name>
<proteinExistence type="predicted"/>
<dbReference type="EMBL" id="CAJNOO010001596">
    <property type="protein sequence ID" value="CAF1175370.1"/>
    <property type="molecule type" value="Genomic_DNA"/>
</dbReference>
<dbReference type="EMBL" id="CAJOAX010002447">
    <property type="protein sequence ID" value="CAF3796728.1"/>
    <property type="molecule type" value="Genomic_DNA"/>
</dbReference>
<sequence length="286" mass="34102">MNKQERNNKVAIGFLTCTPHVELIRFANEISSTTNELDVYIIIDDNTYEPPQSDCSLHFIQVDNNQCVSNGYRNSLTLIWEKECLAWDKALYYFCRLNGKTYDFVWLVEEDVFIPSVHALIVLNGQCCNQEYDLVCQRNHYNLHGALESLTWRFWFDAKDKFPLPWYHSMICAVGLSRRLLIKIDEYVTTRCFLPFIEYFFNTIAMHEQLHVYCPPELSTINYRHDWILKEIRQSPMNWYHPIKDMKRQQQLRERLLNSSDVDDDDNEPEQKEYEPDCFCLQPPNI</sequence>
<comment type="caution">
    <text evidence="1">The sequence shown here is derived from an EMBL/GenBank/DDBJ whole genome shotgun (WGS) entry which is preliminary data.</text>
</comment>
<reference evidence="1" key="1">
    <citation type="submission" date="2021-02" db="EMBL/GenBank/DDBJ databases">
        <authorList>
            <person name="Nowell W R."/>
        </authorList>
    </citation>
    <scope>NUCLEOTIDE SEQUENCE</scope>
</reference>
<protein>
    <submittedName>
        <fullName evidence="1">Uncharacterized protein</fullName>
    </submittedName>
</protein>
<evidence type="ECO:0000313" key="1">
    <source>
        <dbReference type="EMBL" id="CAF1175370.1"/>
    </source>
</evidence>
<evidence type="ECO:0000313" key="3">
    <source>
        <dbReference type="Proteomes" id="UP000663882"/>
    </source>
</evidence>
<gene>
    <name evidence="2" type="ORF">OTI717_LOCUS18038</name>
    <name evidence="1" type="ORF">RFH988_LOCUS23208</name>
</gene>
<dbReference type="Proteomes" id="UP000663882">
    <property type="component" value="Unassembled WGS sequence"/>
</dbReference>